<dbReference type="EMBL" id="JBBKAM010000002">
    <property type="protein sequence ID" value="MEJ8641474.1"/>
    <property type="molecule type" value="Genomic_DNA"/>
</dbReference>
<gene>
    <name evidence="2" type="ORF">WKI68_08205</name>
</gene>
<keyword evidence="1" id="KW-1133">Transmembrane helix</keyword>
<accession>A0ABU8U0S4</accession>
<proteinExistence type="predicted"/>
<evidence type="ECO:0000256" key="1">
    <source>
        <dbReference type="SAM" id="Phobius"/>
    </source>
</evidence>
<comment type="caution">
    <text evidence="2">The sequence shown here is derived from an EMBL/GenBank/DDBJ whole genome shotgun (WGS) entry which is preliminary data.</text>
</comment>
<keyword evidence="1" id="KW-0472">Membrane</keyword>
<name>A0ABU8U0S4_9ACTN</name>
<feature type="transmembrane region" description="Helical" evidence="1">
    <location>
        <begin position="21"/>
        <end position="40"/>
    </location>
</feature>
<evidence type="ECO:0000313" key="2">
    <source>
        <dbReference type="EMBL" id="MEJ8641474.1"/>
    </source>
</evidence>
<organism evidence="2 3">
    <name type="scientific">Streptomyces caledonius</name>
    <dbReference type="NCBI Taxonomy" id="3134107"/>
    <lineage>
        <taxon>Bacteria</taxon>
        <taxon>Bacillati</taxon>
        <taxon>Actinomycetota</taxon>
        <taxon>Actinomycetes</taxon>
        <taxon>Kitasatosporales</taxon>
        <taxon>Streptomycetaceae</taxon>
        <taxon>Streptomyces</taxon>
    </lineage>
</organism>
<reference evidence="2 3" key="1">
    <citation type="submission" date="2024-03" db="EMBL/GenBank/DDBJ databases">
        <title>Novel Streptomyces species of biotechnological and ecological value are a feature of Machair soil.</title>
        <authorList>
            <person name="Prole J.R."/>
            <person name="Goodfellow M."/>
            <person name="Allenby N."/>
            <person name="Ward A.C."/>
        </authorList>
    </citation>
    <scope>NUCLEOTIDE SEQUENCE [LARGE SCALE GENOMIC DNA]</scope>
    <source>
        <strain evidence="2 3">MS1.HAVA.3</strain>
    </source>
</reference>
<evidence type="ECO:0000313" key="3">
    <source>
        <dbReference type="Proteomes" id="UP001382904"/>
    </source>
</evidence>
<protein>
    <submittedName>
        <fullName evidence="2">Uncharacterized protein</fullName>
    </submittedName>
</protein>
<keyword evidence="3" id="KW-1185">Reference proteome</keyword>
<keyword evidence="1" id="KW-0812">Transmembrane</keyword>
<dbReference type="Proteomes" id="UP001382904">
    <property type="component" value="Unassembled WGS sequence"/>
</dbReference>
<sequence>MAAFLAITAFSATYDSSLNEMLPVYCGIILGLALGLVGHWKALRAFMTWRAENPGKPDDEGPGVPWMLQMAFTLPWWRDLVREQLLTEPSFRAQRRTGDPGDLNLAGP</sequence>